<sequence>MEQIQFLPSDRWGMRHVYGHWCCGVEVSPTQANTRPLFLQPRSSACILVMADQGGSSAVTVMRDYRKGNWTVNETMILIEAKKMDDQRRMKRSGENEGRSKPAELRWKWVEDYCWRKGCLRSQNQCNDKWDNLMRDYKKVRDYERRLLSERGDSGDHDGGPSSSSSYWMIDKNERKEKNLPSNMLRQIYEGLVEVVERKGVGTTSATAAAAAAHQRVMSGGGGGLGLGSIPNIGYVVDRIEPPLPPLLQHHNPSPVSVAALPPPPPLPPPPSAPQPPQPPQQPQQPHIAYPQPLPSLDSDTSEYSDSPAKRRRRGGGEGTSGGTTTASGSSSIEVGSAISKSASIIAEAIQASEEREERRHRDLLSLLERRLKIEESKTEVNREGINGLVDAINNLANSILALASDRTQTPPQ</sequence>
<evidence type="ECO:0000313" key="3">
    <source>
        <dbReference type="EMBL" id="RVW29442.1"/>
    </source>
</evidence>
<feature type="region of interest" description="Disordered" evidence="1">
    <location>
        <begin position="246"/>
        <end position="334"/>
    </location>
</feature>
<dbReference type="PANTHER" id="PTHR33492">
    <property type="entry name" value="OSJNBA0043A12.37 PROTEIN-RELATED"/>
    <property type="match status" value="1"/>
</dbReference>
<feature type="region of interest" description="Disordered" evidence="1">
    <location>
        <begin position="148"/>
        <end position="168"/>
    </location>
</feature>
<organism evidence="3 4">
    <name type="scientific">Vitis vinifera</name>
    <name type="common">Grape</name>
    <dbReference type="NCBI Taxonomy" id="29760"/>
    <lineage>
        <taxon>Eukaryota</taxon>
        <taxon>Viridiplantae</taxon>
        <taxon>Streptophyta</taxon>
        <taxon>Embryophyta</taxon>
        <taxon>Tracheophyta</taxon>
        <taxon>Spermatophyta</taxon>
        <taxon>Magnoliopsida</taxon>
        <taxon>eudicotyledons</taxon>
        <taxon>Gunneridae</taxon>
        <taxon>Pentapetalae</taxon>
        <taxon>rosids</taxon>
        <taxon>Vitales</taxon>
        <taxon>Vitaceae</taxon>
        <taxon>Viteae</taxon>
        <taxon>Vitis</taxon>
    </lineage>
</organism>
<dbReference type="InterPro" id="IPR044822">
    <property type="entry name" value="Myb_DNA-bind_4"/>
</dbReference>
<comment type="caution">
    <text evidence="3">The sequence shown here is derived from an EMBL/GenBank/DDBJ whole genome shotgun (WGS) entry which is preliminary data.</text>
</comment>
<accession>A0A438D205</accession>
<dbReference type="Gene3D" id="1.10.10.60">
    <property type="entry name" value="Homeodomain-like"/>
    <property type="match status" value="1"/>
</dbReference>
<evidence type="ECO:0000313" key="4">
    <source>
        <dbReference type="Proteomes" id="UP000288805"/>
    </source>
</evidence>
<proteinExistence type="predicted"/>
<protein>
    <submittedName>
        <fullName evidence="3">Trihelix transcription factor ASR3</fullName>
    </submittedName>
</protein>
<dbReference type="EMBL" id="QGNW01001841">
    <property type="protein sequence ID" value="RVW29442.1"/>
    <property type="molecule type" value="Genomic_DNA"/>
</dbReference>
<feature type="compositionally biased region" description="Pro residues" evidence="1">
    <location>
        <begin position="261"/>
        <end position="283"/>
    </location>
</feature>
<dbReference type="Proteomes" id="UP000288805">
    <property type="component" value="Unassembled WGS sequence"/>
</dbReference>
<gene>
    <name evidence="3" type="primary">ASR3_6</name>
    <name evidence="3" type="ORF">CK203_101654</name>
</gene>
<evidence type="ECO:0000256" key="1">
    <source>
        <dbReference type="SAM" id="MobiDB-lite"/>
    </source>
</evidence>
<evidence type="ECO:0000259" key="2">
    <source>
        <dbReference type="PROSITE" id="PS50090"/>
    </source>
</evidence>
<dbReference type="InterPro" id="IPR001005">
    <property type="entry name" value="SANT/Myb"/>
</dbReference>
<dbReference type="AlphaFoldDB" id="A0A438D205"/>
<feature type="compositionally biased region" description="Basic and acidic residues" evidence="1">
    <location>
        <begin position="148"/>
        <end position="159"/>
    </location>
</feature>
<feature type="compositionally biased region" description="Low complexity" evidence="1">
    <location>
        <begin position="323"/>
        <end position="334"/>
    </location>
</feature>
<dbReference type="Pfam" id="PF13837">
    <property type="entry name" value="Myb_DNA-bind_4"/>
    <property type="match status" value="1"/>
</dbReference>
<dbReference type="PROSITE" id="PS50090">
    <property type="entry name" value="MYB_LIKE"/>
    <property type="match status" value="1"/>
</dbReference>
<feature type="domain" description="Myb-like" evidence="2">
    <location>
        <begin position="62"/>
        <end position="134"/>
    </location>
</feature>
<name>A0A438D205_VITVI</name>
<dbReference type="PANTHER" id="PTHR33492:SF12">
    <property type="entry name" value="HOMEODOMAIN-LIKE SUPERFAMILY PROTEIN-RELATED"/>
    <property type="match status" value="1"/>
</dbReference>
<reference evidence="3 4" key="1">
    <citation type="journal article" date="2018" name="PLoS Genet.">
        <title>Population sequencing reveals clonal diversity and ancestral inbreeding in the grapevine cultivar Chardonnay.</title>
        <authorList>
            <person name="Roach M.J."/>
            <person name="Johnson D.L."/>
            <person name="Bohlmann J."/>
            <person name="van Vuuren H.J."/>
            <person name="Jones S.J."/>
            <person name="Pretorius I.S."/>
            <person name="Schmidt S.A."/>
            <person name="Borneman A.R."/>
        </authorList>
    </citation>
    <scope>NUCLEOTIDE SEQUENCE [LARGE SCALE GENOMIC DNA]</scope>
    <source>
        <strain evidence="4">cv. Chardonnay</strain>
        <tissue evidence="3">Leaf</tissue>
    </source>
</reference>